<comment type="caution">
    <text evidence="3">The sequence shown here is derived from an EMBL/GenBank/DDBJ whole genome shotgun (WGS) entry which is preliminary data.</text>
</comment>
<keyword evidence="3" id="KW-0808">Transferase</keyword>
<dbReference type="EMBL" id="MLJW01001113">
    <property type="protein sequence ID" value="OIQ80075.1"/>
    <property type="molecule type" value="Genomic_DNA"/>
</dbReference>
<dbReference type="PANTHER" id="PTHR12526">
    <property type="entry name" value="GLYCOSYLTRANSFERASE"/>
    <property type="match status" value="1"/>
</dbReference>
<accession>A0A1J5QRF7</accession>
<reference evidence="3" key="1">
    <citation type="submission" date="2016-10" db="EMBL/GenBank/DDBJ databases">
        <title>Sequence of Gallionella enrichment culture.</title>
        <authorList>
            <person name="Poehlein A."/>
            <person name="Muehling M."/>
            <person name="Daniel R."/>
        </authorList>
    </citation>
    <scope>NUCLEOTIDE SEQUENCE</scope>
</reference>
<dbReference type="Gene3D" id="3.40.50.2000">
    <property type="entry name" value="Glycogen Phosphorylase B"/>
    <property type="match status" value="2"/>
</dbReference>
<dbReference type="InterPro" id="IPR001296">
    <property type="entry name" value="Glyco_trans_1"/>
</dbReference>
<protein>
    <submittedName>
        <fullName evidence="3">Glycogen synthase</fullName>
        <ecNumber evidence="3">2.4.1.11</ecNumber>
    </submittedName>
</protein>
<name>A0A1J5QRF7_9ZZZZ</name>
<dbReference type="GO" id="GO:0004373">
    <property type="term" value="F:alpha-1,4-glucan glucosyltransferase (UDP-glucose donor) activity"/>
    <property type="evidence" value="ECO:0007669"/>
    <property type="project" value="UniProtKB-EC"/>
</dbReference>
<dbReference type="Pfam" id="PF13439">
    <property type="entry name" value="Glyco_transf_4"/>
    <property type="match status" value="1"/>
</dbReference>
<dbReference type="EC" id="2.4.1.11" evidence="3"/>
<dbReference type="AlphaFoldDB" id="A0A1J5QRF7"/>
<gene>
    <name evidence="3" type="ORF">GALL_381800</name>
</gene>
<evidence type="ECO:0000259" key="2">
    <source>
        <dbReference type="Pfam" id="PF13439"/>
    </source>
</evidence>
<organism evidence="3">
    <name type="scientific">mine drainage metagenome</name>
    <dbReference type="NCBI Taxonomy" id="410659"/>
    <lineage>
        <taxon>unclassified sequences</taxon>
        <taxon>metagenomes</taxon>
        <taxon>ecological metagenomes</taxon>
    </lineage>
</organism>
<dbReference type="SUPFAM" id="SSF53756">
    <property type="entry name" value="UDP-Glycosyltransferase/glycogen phosphorylase"/>
    <property type="match status" value="1"/>
</dbReference>
<keyword evidence="3" id="KW-0328">Glycosyltransferase</keyword>
<evidence type="ECO:0000313" key="3">
    <source>
        <dbReference type="EMBL" id="OIQ80075.1"/>
    </source>
</evidence>
<proteinExistence type="predicted"/>
<dbReference type="PANTHER" id="PTHR12526:SF595">
    <property type="entry name" value="BLL5217 PROTEIN"/>
    <property type="match status" value="1"/>
</dbReference>
<dbReference type="Pfam" id="PF00534">
    <property type="entry name" value="Glycos_transf_1"/>
    <property type="match status" value="1"/>
</dbReference>
<sequence>MTGTAVARRSREPVGSDVPLNVAVVAPPWFEVPPQGYGGIESVVADLVAVLVARGHHVTLVAAGRSLTSAQRFVQTFVVPPTERLGAAVPEVLHAAVAGAALADLDVDVVHDNTLAGPLLAAGRAVPTVVTSHGPVTGEYARLYERLSDSVGLVAISRSQRALNPGLNWVGTVHNGIDVASYPFSRSKDDYLLWLGRFSHEKAPHLAIDAARAVGAPIVLAGKVNEPCEHEYLDAMVAPRLGPDVEIVGEADAGLKRQLLVRARALLFPIQWEEPFGIVMIEAMACGTPVVALRRGSVPEVVRHGVTGIVADDFASFVAGIDAATDLDPDACRRHAERYFDRAVMGSGYERIFRAAVESGIPHVGPSRVGQSRIGAAAS</sequence>
<dbReference type="CDD" id="cd03802">
    <property type="entry name" value="GT4_AviGT4-like"/>
    <property type="match status" value="1"/>
</dbReference>
<evidence type="ECO:0000259" key="1">
    <source>
        <dbReference type="Pfam" id="PF00534"/>
    </source>
</evidence>
<feature type="domain" description="Glycosyltransferase subfamily 4-like N-terminal" evidence="2">
    <location>
        <begin position="37"/>
        <end position="179"/>
    </location>
</feature>
<dbReference type="InterPro" id="IPR028098">
    <property type="entry name" value="Glyco_trans_4-like_N"/>
</dbReference>
<feature type="domain" description="Glycosyl transferase family 1" evidence="1">
    <location>
        <begin position="186"/>
        <end position="327"/>
    </location>
</feature>